<dbReference type="PATRIC" id="fig|178900.5.peg.1132"/>
<dbReference type="Proteomes" id="UP000075473">
    <property type="component" value="Unassembled WGS sequence"/>
</dbReference>
<organism evidence="1 2">
    <name type="scientific">Acetobacter cerevisiae</name>
    <dbReference type="NCBI Taxonomy" id="178900"/>
    <lineage>
        <taxon>Bacteria</taxon>
        <taxon>Pseudomonadati</taxon>
        <taxon>Pseudomonadota</taxon>
        <taxon>Alphaproteobacteria</taxon>
        <taxon>Acetobacterales</taxon>
        <taxon>Acetobacteraceae</taxon>
        <taxon>Acetobacter</taxon>
    </lineage>
</organism>
<evidence type="ECO:0000313" key="2">
    <source>
        <dbReference type="Proteomes" id="UP000075473"/>
    </source>
</evidence>
<dbReference type="EMBL" id="LHZA01000142">
    <property type="protein sequence ID" value="KXU94375.1"/>
    <property type="molecule type" value="Genomic_DNA"/>
</dbReference>
<reference evidence="1 2" key="1">
    <citation type="submission" date="2015-06" db="EMBL/GenBank/DDBJ databases">
        <title>Improved classification and identification of acetic acid bacteria using matrix-assisted laser desorption/ionization time-of-flight mass spectrometry; Gluconobacter nephelii and Gluconobacter uchimurae are later heterotypic synonyms of Gluconobacter japonicus and Gluconobacter oxydans, respectively.</title>
        <authorList>
            <person name="Li L."/>
            <person name="Cleenwerck I."/>
            <person name="De Vuyst L."/>
            <person name="Vandamme P."/>
        </authorList>
    </citation>
    <scope>NUCLEOTIDE SEQUENCE [LARGE SCALE GENOMIC DNA]</scope>
    <source>
        <strain evidence="1 2">LMG 1625</strain>
    </source>
</reference>
<proteinExistence type="predicted"/>
<sequence>MNTERFENIGDNCEFGFVKRAHGDESGGLLRWVLSSPEGVIKALQNRFEELYAFENLSPSWDNMVSDSKYGFFFHTKMFSKNLQWVETEEVRREIYKNEKEKVDYLVGKFFQRLADPSVILVCKRNDNVPHDVAEELAQAIEPYGPARLLVVRHTEDPDLVGHVRQEQLYLAGYLDHLAPYSQSDQFSPVWERVLSEALALPFPTP</sequence>
<evidence type="ECO:0000313" key="1">
    <source>
        <dbReference type="EMBL" id="KXU94375.1"/>
    </source>
</evidence>
<protein>
    <recommendedName>
        <fullName evidence="3">Papain-like cysteine peptidase</fullName>
    </recommendedName>
</protein>
<dbReference type="AlphaFoldDB" id="A0A149QAJ4"/>
<comment type="caution">
    <text evidence="1">The sequence shown here is derived from an EMBL/GenBank/DDBJ whole genome shotgun (WGS) entry which is preliminary data.</text>
</comment>
<accession>A0A149QAJ4</accession>
<evidence type="ECO:0008006" key="3">
    <source>
        <dbReference type="Google" id="ProtNLM"/>
    </source>
</evidence>
<name>A0A149QAJ4_9PROT</name>
<gene>
    <name evidence="1" type="ORF">AD928_07355</name>
</gene>